<gene>
    <name evidence="10" type="ORF">MUK42_16880</name>
</gene>
<dbReference type="Pfam" id="PF15511">
    <property type="entry name" value="CENP-T_C"/>
    <property type="match status" value="1"/>
</dbReference>
<accession>A0A9E7HD25</accession>
<keyword evidence="7" id="KW-0544">Nucleosome core</keyword>
<sequence length="292" mass="32553">MSGRGKGGKGLGKGGAKLHRKPSGDWRGGVKRISGLIYEETRGVLKIFLENVIRDAVTYTEHARRKTVTALDVVYALKRQGRTLYGFGAALVSNADMVFDASRSVAQRPRLQSPRWEKRRAAMSSGCKSSLGCVDAREPVRANYKILYKWPESDVEFVKSMSSGRRGETGGLDSHPGLDDRRKRSAAPSVVDGYSCRQLYLRSYTFTKKESIPEKTKRCLRKVKETAAAVPLFSPRNTEKGGGVDIGSKRKRRKEEKENCANTRKLREMTHSALHAVFHRLLFCTASVDVVD</sequence>
<dbReference type="SMART" id="SM00417">
    <property type="entry name" value="H4"/>
    <property type="match status" value="1"/>
</dbReference>
<feature type="region of interest" description="Disordered" evidence="8">
    <location>
        <begin position="1"/>
        <end position="25"/>
    </location>
</feature>
<dbReference type="GO" id="GO:0046982">
    <property type="term" value="F:protein heterodimerization activity"/>
    <property type="evidence" value="ECO:0007669"/>
    <property type="project" value="InterPro"/>
</dbReference>
<evidence type="ECO:0000256" key="6">
    <source>
        <dbReference type="ARBA" id="ARBA00023242"/>
    </source>
</evidence>
<dbReference type="AlphaFoldDB" id="A0A9E7HD25"/>
<feature type="domain" description="CENP-T/Histone H4 histone fold" evidence="9">
    <location>
        <begin position="45"/>
        <end position="82"/>
    </location>
</feature>
<dbReference type="InterPro" id="IPR035425">
    <property type="entry name" value="CENP-T/H4_C"/>
</dbReference>
<protein>
    <recommendedName>
        <fullName evidence="9">CENP-T/Histone H4 histone fold domain-containing protein</fullName>
    </recommendedName>
</protein>
<dbReference type="GO" id="GO:0005634">
    <property type="term" value="C:nucleus"/>
    <property type="evidence" value="ECO:0007669"/>
    <property type="project" value="UniProtKB-SubCell"/>
</dbReference>
<dbReference type="GO" id="GO:0003677">
    <property type="term" value="F:DNA binding"/>
    <property type="evidence" value="ECO:0007669"/>
    <property type="project" value="UniProtKB-KW"/>
</dbReference>
<evidence type="ECO:0000256" key="5">
    <source>
        <dbReference type="ARBA" id="ARBA00023125"/>
    </source>
</evidence>
<dbReference type="FunFam" id="1.10.20.10:FF:000115">
    <property type="entry name" value="Histone H4"/>
    <property type="match status" value="1"/>
</dbReference>
<keyword evidence="6" id="KW-0539">Nucleus</keyword>
<dbReference type="PANTHER" id="PTHR35304:SF1">
    <property type="entry name" value="OS05G0120300 PROTEIN"/>
    <property type="match status" value="1"/>
</dbReference>
<dbReference type="GO" id="GO:0030527">
    <property type="term" value="F:structural constituent of chromatin"/>
    <property type="evidence" value="ECO:0007669"/>
    <property type="project" value="InterPro"/>
</dbReference>
<evidence type="ECO:0000313" key="10">
    <source>
        <dbReference type="EMBL" id="URE30985.1"/>
    </source>
</evidence>
<evidence type="ECO:0000256" key="7">
    <source>
        <dbReference type="ARBA" id="ARBA00023269"/>
    </source>
</evidence>
<dbReference type="Proteomes" id="UP001055439">
    <property type="component" value="Chromosome 8"/>
</dbReference>
<dbReference type="EMBL" id="CP097510">
    <property type="protein sequence ID" value="URE30985.1"/>
    <property type="molecule type" value="Genomic_DNA"/>
</dbReference>
<evidence type="ECO:0000256" key="3">
    <source>
        <dbReference type="ARBA" id="ARBA00006564"/>
    </source>
</evidence>
<keyword evidence="11" id="KW-1185">Reference proteome</keyword>
<evidence type="ECO:0000256" key="2">
    <source>
        <dbReference type="ARBA" id="ARBA00004286"/>
    </source>
</evidence>
<evidence type="ECO:0000259" key="9">
    <source>
        <dbReference type="Pfam" id="PF15511"/>
    </source>
</evidence>
<evidence type="ECO:0000313" key="11">
    <source>
        <dbReference type="Proteomes" id="UP001055439"/>
    </source>
</evidence>
<dbReference type="Gene3D" id="1.10.20.10">
    <property type="entry name" value="Histone, subunit A"/>
    <property type="match status" value="1"/>
</dbReference>
<name>A0A9E7HD25_9LILI</name>
<dbReference type="CDD" id="cd22912">
    <property type="entry name" value="HFD_H4"/>
    <property type="match status" value="1"/>
</dbReference>
<dbReference type="InterPro" id="IPR001951">
    <property type="entry name" value="Histone_H4"/>
</dbReference>
<keyword evidence="4" id="KW-0158">Chromosome</keyword>
<dbReference type="OrthoDB" id="749576at2759"/>
<organism evidence="10 11">
    <name type="scientific">Musa troglodytarum</name>
    <name type="common">fe'i banana</name>
    <dbReference type="NCBI Taxonomy" id="320322"/>
    <lineage>
        <taxon>Eukaryota</taxon>
        <taxon>Viridiplantae</taxon>
        <taxon>Streptophyta</taxon>
        <taxon>Embryophyta</taxon>
        <taxon>Tracheophyta</taxon>
        <taxon>Spermatophyta</taxon>
        <taxon>Magnoliopsida</taxon>
        <taxon>Liliopsida</taxon>
        <taxon>Zingiberales</taxon>
        <taxon>Musaceae</taxon>
        <taxon>Musa</taxon>
    </lineage>
</organism>
<feature type="region of interest" description="Disordered" evidence="8">
    <location>
        <begin position="161"/>
        <end position="186"/>
    </location>
</feature>
<dbReference type="GO" id="GO:0000786">
    <property type="term" value="C:nucleosome"/>
    <property type="evidence" value="ECO:0007669"/>
    <property type="project" value="UniProtKB-KW"/>
</dbReference>
<feature type="compositionally biased region" description="Gly residues" evidence="8">
    <location>
        <begin position="1"/>
        <end position="15"/>
    </location>
</feature>
<reference evidence="10" key="1">
    <citation type="submission" date="2022-05" db="EMBL/GenBank/DDBJ databases">
        <title>The Musa troglodytarum L. genome provides insights into the mechanism of non-climacteric behaviour and enrichment of carotenoids.</title>
        <authorList>
            <person name="Wang J."/>
        </authorList>
    </citation>
    <scope>NUCLEOTIDE SEQUENCE</scope>
    <source>
        <tissue evidence="10">Leaf</tissue>
    </source>
</reference>
<dbReference type="SUPFAM" id="SSF47113">
    <property type="entry name" value="Histone-fold"/>
    <property type="match status" value="1"/>
</dbReference>
<dbReference type="InterPro" id="IPR009072">
    <property type="entry name" value="Histone-fold"/>
</dbReference>
<feature type="region of interest" description="Disordered" evidence="8">
    <location>
        <begin position="234"/>
        <end position="259"/>
    </location>
</feature>
<evidence type="ECO:0000256" key="8">
    <source>
        <dbReference type="SAM" id="MobiDB-lite"/>
    </source>
</evidence>
<proteinExistence type="inferred from homology"/>
<evidence type="ECO:0000256" key="1">
    <source>
        <dbReference type="ARBA" id="ARBA00004123"/>
    </source>
</evidence>
<dbReference type="PANTHER" id="PTHR35304">
    <property type="entry name" value="OS05G0120300 PROTEIN-RELATED"/>
    <property type="match status" value="1"/>
</dbReference>
<keyword evidence="5" id="KW-0238">DNA-binding</keyword>
<comment type="subcellular location">
    <subcellularLocation>
        <location evidence="2">Chromosome</location>
    </subcellularLocation>
    <subcellularLocation>
        <location evidence="1">Nucleus</location>
    </subcellularLocation>
</comment>
<comment type="similarity">
    <text evidence="3">Belongs to the histone H4 family.</text>
</comment>
<evidence type="ECO:0000256" key="4">
    <source>
        <dbReference type="ARBA" id="ARBA00022454"/>
    </source>
</evidence>